<reference evidence="2 3" key="1">
    <citation type="submission" date="2023-01" db="EMBL/GenBank/DDBJ databases">
        <title>Complete genome sequence of Marinomonas pontica strain 200518_36.</title>
        <authorList>
            <person name="Ueki S."/>
            <person name="Gajardo G."/>
            <person name="Maruyama F."/>
        </authorList>
    </citation>
    <scope>NUCLEOTIDE SEQUENCE [LARGE SCALE GENOMIC DNA]</scope>
    <source>
        <strain evidence="2 3">200518_36</strain>
    </source>
</reference>
<feature type="transmembrane region" description="Helical" evidence="1">
    <location>
        <begin position="47"/>
        <end position="63"/>
    </location>
</feature>
<keyword evidence="3" id="KW-1185">Reference proteome</keyword>
<feature type="transmembrane region" description="Helical" evidence="1">
    <location>
        <begin position="98"/>
        <end position="118"/>
    </location>
</feature>
<dbReference type="Proteomes" id="UP001307608">
    <property type="component" value="Chromosome"/>
</dbReference>
<evidence type="ECO:0000313" key="3">
    <source>
        <dbReference type="Proteomes" id="UP001307608"/>
    </source>
</evidence>
<keyword evidence="1" id="KW-0472">Membrane</keyword>
<organism evidence="2 3">
    <name type="scientific">Marinomonas pontica</name>
    <dbReference type="NCBI Taxonomy" id="264739"/>
    <lineage>
        <taxon>Bacteria</taxon>
        <taxon>Pseudomonadati</taxon>
        <taxon>Pseudomonadota</taxon>
        <taxon>Gammaproteobacteria</taxon>
        <taxon>Oceanospirillales</taxon>
        <taxon>Oceanospirillaceae</taxon>
        <taxon>Marinomonas</taxon>
    </lineage>
</organism>
<dbReference type="EMBL" id="AP027271">
    <property type="protein sequence ID" value="BDX02417.1"/>
    <property type="molecule type" value="Genomic_DNA"/>
</dbReference>
<proteinExistence type="predicted"/>
<keyword evidence="1" id="KW-0812">Transmembrane</keyword>
<evidence type="ECO:0000313" key="2">
    <source>
        <dbReference type="EMBL" id="BDX02417.1"/>
    </source>
</evidence>
<feature type="transmembrane region" description="Helical" evidence="1">
    <location>
        <begin position="68"/>
        <end position="86"/>
    </location>
</feature>
<dbReference type="RefSeq" id="WP_265729165.1">
    <property type="nucleotide sequence ID" value="NZ_AP027271.1"/>
</dbReference>
<keyword evidence="1" id="KW-1133">Transmembrane helix</keyword>
<feature type="transmembrane region" description="Helical" evidence="1">
    <location>
        <begin position="9"/>
        <end position="35"/>
    </location>
</feature>
<protein>
    <recommendedName>
        <fullName evidence="4">VanZ family protein</fullName>
    </recommendedName>
</protein>
<evidence type="ECO:0000256" key="1">
    <source>
        <dbReference type="SAM" id="Phobius"/>
    </source>
</evidence>
<accession>A0ABN6WKJ4</accession>
<gene>
    <name evidence="2" type="ORF">MACH16_11650</name>
</gene>
<evidence type="ECO:0008006" key="4">
    <source>
        <dbReference type="Google" id="ProtNLM"/>
    </source>
</evidence>
<name>A0ABN6WKJ4_9GAMM</name>
<sequence>MFTRLPTSFWFTPTAQAVGFIIGAVIILVATLTPAAQLPPVPGTDKLHHIIGFGGWALLCAFGPLKRFLSLAMLIILLGGVVEIIQPYVNRHGEWLDFYADAFGVFIVVIIKLGAWIFSKRTQRMDESLKKT</sequence>